<feature type="transmembrane region" description="Helical" evidence="1">
    <location>
        <begin position="104"/>
        <end position="121"/>
    </location>
</feature>
<keyword evidence="1" id="KW-1133">Transmembrane helix</keyword>
<comment type="caution">
    <text evidence="2">The sequence shown here is derived from an EMBL/GenBank/DDBJ whole genome shotgun (WGS) entry which is preliminary data.</text>
</comment>
<evidence type="ECO:0000313" key="2">
    <source>
        <dbReference type="EMBL" id="GMR48962.1"/>
    </source>
</evidence>
<sequence length="164" mass="19096">HRSCHFLPTLCPFPLQGMDRLALAADAAIVFCMNQLSECRRDPFDKSAQTLVILSLLRLLHDSFFSLLLLLSSIAFLLTTLFLLRNHRFIWPFQDRRSTKKMAYSNLFSMLTHSLIHMFLASKTRCIFLDSLISLITFLTWNSQLELPPRVDQPREQIRRAQRG</sequence>
<evidence type="ECO:0000313" key="3">
    <source>
        <dbReference type="Proteomes" id="UP001328107"/>
    </source>
</evidence>
<dbReference type="Proteomes" id="UP001328107">
    <property type="component" value="Unassembled WGS sequence"/>
</dbReference>
<accession>A0AAN5CR08</accession>
<protein>
    <submittedName>
        <fullName evidence="2">Uncharacterized protein</fullName>
    </submittedName>
</protein>
<dbReference type="AlphaFoldDB" id="A0AAN5CR08"/>
<keyword evidence="3" id="KW-1185">Reference proteome</keyword>
<name>A0AAN5CR08_9BILA</name>
<reference evidence="3" key="1">
    <citation type="submission" date="2022-10" db="EMBL/GenBank/DDBJ databases">
        <title>Genome assembly of Pristionchus species.</title>
        <authorList>
            <person name="Yoshida K."/>
            <person name="Sommer R.J."/>
        </authorList>
    </citation>
    <scope>NUCLEOTIDE SEQUENCE [LARGE SCALE GENOMIC DNA]</scope>
    <source>
        <strain evidence="3">RS5460</strain>
    </source>
</reference>
<organism evidence="2 3">
    <name type="scientific">Pristionchus mayeri</name>
    <dbReference type="NCBI Taxonomy" id="1317129"/>
    <lineage>
        <taxon>Eukaryota</taxon>
        <taxon>Metazoa</taxon>
        <taxon>Ecdysozoa</taxon>
        <taxon>Nematoda</taxon>
        <taxon>Chromadorea</taxon>
        <taxon>Rhabditida</taxon>
        <taxon>Rhabditina</taxon>
        <taxon>Diplogasteromorpha</taxon>
        <taxon>Diplogasteroidea</taxon>
        <taxon>Neodiplogasteridae</taxon>
        <taxon>Pristionchus</taxon>
    </lineage>
</organism>
<keyword evidence="1" id="KW-0472">Membrane</keyword>
<gene>
    <name evidence="2" type="ORF">PMAYCL1PPCAC_19157</name>
</gene>
<evidence type="ECO:0000256" key="1">
    <source>
        <dbReference type="SAM" id="Phobius"/>
    </source>
</evidence>
<keyword evidence="1" id="KW-0812">Transmembrane</keyword>
<dbReference type="EMBL" id="BTRK01000004">
    <property type="protein sequence ID" value="GMR48962.1"/>
    <property type="molecule type" value="Genomic_DNA"/>
</dbReference>
<feature type="transmembrane region" description="Helical" evidence="1">
    <location>
        <begin position="64"/>
        <end position="84"/>
    </location>
</feature>
<feature type="non-terminal residue" evidence="2">
    <location>
        <position position="1"/>
    </location>
</feature>
<proteinExistence type="predicted"/>